<evidence type="ECO:0000256" key="2">
    <source>
        <dbReference type="ARBA" id="ARBA00009085"/>
    </source>
</evidence>
<reference evidence="10 11" key="1">
    <citation type="submission" date="2024-06" db="EMBL/GenBank/DDBJ databases">
        <authorList>
            <person name="Kraege A."/>
            <person name="Thomma B."/>
        </authorList>
    </citation>
    <scope>NUCLEOTIDE SEQUENCE [LARGE SCALE GENOMIC DNA]</scope>
</reference>
<keyword evidence="5 7" id="KW-0378">Hydrolase</keyword>
<evidence type="ECO:0000256" key="1">
    <source>
        <dbReference type="ARBA" id="ARBA00000707"/>
    </source>
</evidence>
<evidence type="ECO:0000256" key="6">
    <source>
        <dbReference type="ARBA" id="ARBA00022807"/>
    </source>
</evidence>
<organism evidence="10 11">
    <name type="scientific">Coccomyxa viridis</name>
    <dbReference type="NCBI Taxonomy" id="1274662"/>
    <lineage>
        <taxon>Eukaryota</taxon>
        <taxon>Viridiplantae</taxon>
        <taxon>Chlorophyta</taxon>
        <taxon>core chlorophytes</taxon>
        <taxon>Trebouxiophyceae</taxon>
        <taxon>Trebouxiophyceae incertae sedis</taxon>
        <taxon>Coccomyxaceae</taxon>
        <taxon>Coccomyxa</taxon>
    </lineage>
</organism>
<feature type="compositionally biased region" description="Basic and acidic residues" evidence="8">
    <location>
        <begin position="876"/>
        <end position="887"/>
    </location>
</feature>
<dbReference type="EMBL" id="CAXHTA020000017">
    <property type="protein sequence ID" value="CAL5227118.1"/>
    <property type="molecule type" value="Genomic_DNA"/>
</dbReference>
<comment type="similarity">
    <text evidence="2 7">Belongs to the peptidase C19 family.</text>
</comment>
<keyword evidence="3 7" id="KW-0645">Protease</keyword>
<proteinExistence type="inferred from homology"/>
<comment type="caution">
    <text evidence="10">The sequence shown here is derived from an EMBL/GenBank/DDBJ whole genome shotgun (WGS) entry which is preliminary data.</text>
</comment>
<dbReference type="InterPro" id="IPR028889">
    <property type="entry name" value="USP"/>
</dbReference>
<dbReference type="InterPro" id="IPR001394">
    <property type="entry name" value="Peptidase_C19_UCH"/>
</dbReference>
<dbReference type="PROSITE" id="PS50235">
    <property type="entry name" value="USP_3"/>
    <property type="match status" value="1"/>
</dbReference>
<keyword evidence="6 7" id="KW-0788">Thiol protease</keyword>
<sequence length="961" mass="103558">MDGLGIEALHTAGTAVQLQPFNFVPARFPDNPPAPEGVDIIRLIPKSYSSEQALEMPASSQDQRKGGTAVGRNRRRELFKEEDVKLQWSTVRKAGAGLQNLGNTCFMNSVLQCLTHTPPLAEVLLGARPLGTGSNFDPLRATQQHVAKALQQRSPVIAPLQHAKGLRRVCRSFRLGRQEDAHEYLVSLLDAMHEAILEGIHPKPPREVAQTSFIYRIFGGTCRSQVKCCECGYESNTVDDFLHISLEITRAHSLTKALQRFTTGEYLDQENKYKCPKQARLVRALKRLTIDRPPNVLVFQLKRFEYMFHGSKITKKLDFETELNIAPYMSNRRAGPQMYELYGVLVHAGHSVHSGHYYCFVRGPNGIWHHMDDTRVSQVSERMVLAQKAYILFYIRKQPENGHAGPSAPAAQQRPSTAPPAQRTASLAREDSLTPASAPAGNPLHACNGIAERQTVMRGPQEPDLATASQKDRRQSAPAPATAKANSMDPASRTAQKRPADSDEPASRPAQRPRLVAQNGLPPVIKDKPKRVLSKMAGEPLAAVQSQQDGRQPHGMNSSGGAQAHASAPGARKGSKQAHAADSHGIHMSTSEDEEVLEGPHSGAKAAVGKHSRQRGLPGVHSPSGGRSLRRLQEHINVHTKRKLSSSLSDSNLSLSEPGSRKAAAPGPLSRLRKVTAAAGTSDDSATQVPSSSTASAAPAVKQQHTYEQGALLSKGGSEQPAKLPDPDLSGAANILPVSPAAHSPAQSSGQAKQAQQQESKPLGALDSEARPSAQSTGTASIGQGDFFGLDATLSAPEPEQASSLPEGKAPGGGSGRTSNLSAVQEFLHGSSAGAAGKARVGSQYGMDLPHWETADEEAVKQAAVFSRAGAPRRKKQDEWDTEYDRGKQKKVRGQGPDEWEDGGNRFQDAWNSRQHGGRHQHMQGNHVHGRKGHRGGRGRGGFRGRGNQRGGGRGRGHRGR</sequence>
<feature type="compositionally biased region" description="Polar residues" evidence="8">
    <location>
        <begin position="773"/>
        <end position="782"/>
    </location>
</feature>
<feature type="compositionally biased region" description="Polar residues" evidence="8">
    <location>
        <begin position="544"/>
        <end position="561"/>
    </location>
</feature>
<evidence type="ECO:0000259" key="9">
    <source>
        <dbReference type="PROSITE" id="PS50235"/>
    </source>
</evidence>
<evidence type="ECO:0000313" key="10">
    <source>
        <dbReference type="EMBL" id="CAL5227118.1"/>
    </source>
</evidence>
<evidence type="ECO:0000313" key="11">
    <source>
        <dbReference type="Proteomes" id="UP001497392"/>
    </source>
</evidence>
<keyword evidence="11" id="KW-1185">Reference proteome</keyword>
<feature type="compositionally biased region" description="Low complexity" evidence="8">
    <location>
        <begin position="645"/>
        <end position="656"/>
    </location>
</feature>
<dbReference type="PANTHER" id="PTHR24006:SF758">
    <property type="entry name" value="UBIQUITIN CARBOXYL-TERMINAL HYDROLASE 36"/>
    <property type="match status" value="1"/>
</dbReference>
<gene>
    <name evidence="10" type="primary">g10027</name>
    <name evidence="10" type="ORF">VP750_LOCUS9024</name>
</gene>
<evidence type="ECO:0000256" key="8">
    <source>
        <dbReference type="SAM" id="MobiDB-lite"/>
    </source>
</evidence>
<name>A0ABP1G8Y5_9CHLO</name>
<feature type="region of interest" description="Disordered" evidence="8">
    <location>
        <begin position="52"/>
        <end position="75"/>
    </location>
</feature>
<dbReference type="SUPFAM" id="SSF54001">
    <property type="entry name" value="Cysteine proteinases"/>
    <property type="match status" value="1"/>
</dbReference>
<evidence type="ECO:0000256" key="4">
    <source>
        <dbReference type="ARBA" id="ARBA00022786"/>
    </source>
</evidence>
<keyword evidence="4 7" id="KW-0833">Ubl conjugation pathway</keyword>
<comment type="catalytic activity">
    <reaction evidence="1 7">
        <text>Thiol-dependent hydrolysis of ester, thioester, amide, peptide and isopeptide bonds formed by the C-terminal Gly of ubiquitin (a 76-residue protein attached to proteins as an intracellular targeting signal).</text>
        <dbReference type="EC" id="3.4.19.12"/>
    </reaction>
</comment>
<feature type="region of interest" description="Disordered" evidence="8">
    <location>
        <begin position="401"/>
        <end position="825"/>
    </location>
</feature>
<dbReference type="InterPro" id="IPR038765">
    <property type="entry name" value="Papain-like_cys_pep_sf"/>
</dbReference>
<accession>A0ABP1G8Y5</accession>
<dbReference type="Gene3D" id="3.90.70.10">
    <property type="entry name" value="Cysteine proteinases"/>
    <property type="match status" value="1"/>
</dbReference>
<feature type="domain" description="USP" evidence="9">
    <location>
        <begin position="96"/>
        <end position="397"/>
    </location>
</feature>
<evidence type="ECO:0000256" key="3">
    <source>
        <dbReference type="ARBA" id="ARBA00022670"/>
    </source>
</evidence>
<dbReference type="CDD" id="cd02661">
    <property type="entry name" value="Peptidase_C19E"/>
    <property type="match status" value="1"/>
</dbReference>
<feature type="region of interest" description="Disordered" evidence="8">
    <location>
        <begin position="865"/>
        <end position="961"/>
    </location>
</feature>
<dbReference type="PROSITE" id="PS00972">
    <property type="entry name" value="USP_1"/>
    <property type="match status" value="1"/>
</dbReference>
<dbReference type="Proteomes" id="UP001497392">
    <property type="component" value="Unassembled WGS sequence"/>
</dbReference>
<dbReference type="Pfam" id="PF00443">
    <property type="entry name" value="UCH"/>
    <property type="match status" value="1"/>
</dbReference>
<dbReference type="InterPro" id="IPR018200">
    <property type="entry name" value="USP_CS"/>
</dbReference>
<dbReference type="PROSITE" id="PS00973">
    <property type="entry name" value="USP_2"/>
    <property type="match status" value="1"/>
</dbReference>
<feature type="compositionally biased region" description="Low complexity" evidence="8">
    <location>
        <begin position="676"/>
        <end position="701"/>
    </location>
</feature>
<comment type="function">
    <text evidence="7">Recognizes and hydrolyzes the peptide bond at the C-terminal Gly of ubiquitin. Involved in the processing of poly-ubiquitin precursors as well as that of ubiquitinated proteins.</text>
</comment>
<protein>
    <recommendedName>
        <fullName evidence="7">Ubiquitin carboxyl-terminal hydrolase</fullName>
        <ecNumber evidence="7">3.4.19.12</ecNumber>
    </recommendedName>
</protein>
<dbReference type="PANTHER" id="PTHR24006">
    <property type="entry name" value="UBIQUITIN CARBOXYL-TERMINAL HYDROLASE"/>
    <property type="match status" value="1"/>
</dbReference>
<dbReference type="InterPro" id="IPR050164">
    <property type="entry name" value="Peptidase_C19"/>
</dbReference>
<evidence type="ECO:0000256" key="5">
    <source>
        <dbReference type="ARBA" id="ARBA00022801"/>
    </source>
</evidence>
<dbReference type="EC" id="3.4.19.12" evidence="7"/>
<evidence type="ECO:0000256" key="7">
    <source>
        <dbReference type="RuleBase" id="RU366025"/>
    </source>
</evidence>
<feature type="compositionally biased region" description="Basic residues" evidence="8">
    <location>
        <begin position="916"/>
        <end position="943"/>
    </location>
</feature>
<feature type="compositionally biased region" description="Low complexity" evidence="8">
    <location>
        <begin position="744"/>
        <end position="758"/>
    </location>
</feature>